<keyword evidence="7" id="KW-0539">Nucleus</keyword>
<organism evidence="10 11">
    <name type="scientific">Myxozyma melibiosi</name>
    <dbReference type="NCBI Taxonomy" id="54550"/>
    <lineage>
        <taxon>Eukaryota</taxon>
        <taxon>Fungi</taxon>
        <taxon>Dikarya</taxon>
        <taxon>Ascomycota</taxon>
        <taxon>Saccharomycotina</taxon>
        <taxon>Lipomycetes</taxon>
        <taxon>Lipomycetales</taxon>
        <taxon>Lipomycetaceae</taxon>
        <taxon>Myxozyma</taxon>
    </lineage>
</organism>
<dbReference type="SUPFAM" id="SSF50978">
    <property type="entry name" value="WD40 repeat-like"/>
    <property type="match status" value="1"/>
</dbReference>
<protein>
    <recommendedName>
        <fullName evidence="12">WD40 repeat-like protein</fullName>
    </recommendedName>
</protein>
<evidence type="ECO:0000313" key="11">
    <source>
        <dbReference type="Proteomes" id="UP001498771"/>
    </source>
</evidence>
<evidence type="ECO:0000256" key="5">
    <source>
        <dbReference type="ARBA" id="ARBA00022737"/>
    </source>
</evidence>
<dbReference type="InterPro" id="IPR001680">
    <property type="entry name" value="WD40_rpt"/>
</dbReference>
<evidence type="ECO:0000256" key="6">
    <source>
        <dbReference type="ARBA" id="ARBA00023163"/>
    </source>
</evidence>
<dbReference type="PANTHER" id="PTHR44215">
    <property type="entry name" value="WD REPEAT-CONTAINING PROTEIN 75"/>
    <property type="match status" value="1"/>
</dbReference>
<dbReference type="GeneID" id="90038150"/>
<keyword evidence="2" id="KW-0690">Ribosome biogenesis</keyword>
<evidence type="ECO:0000256" key="9">
    <source>
        <dbReference type="SAM" id="MobiDB-lite"/>
    </source>
</evidence>
<dbReference type="InterPro" id="IPR036322">
    <property type="entry name" value="WD40_repeat_dom_sf"/>
</dbReference>
<evidence type="ECO:0000256" key="8">
    <source>
        <dbReference type="PROSITE-ProRule" id="PRU00221"/>
    </source>
</evidence>
<dbReference type="SMART" id="SM00320">
    <property type="entry name" value="WD40"/>
    <property type="match status" value="2"/>
</dbReference>
<dbReference type="PROSITE" id="PS50294">
    <property type="entry name" value="WD_REPEATS_REGION"/>
    <property type="match status" value="1"/>
</dbReference>
<comment type="caution">
    <text evidence="10">The sequence shown here is derived from an EMBL/GenBank/DDBJ whole genome shotgun (WGS) entry which is preliminary data.</text>
</comment>
<dbReference type="EMBL" id="JBBJBU010000006">
    <property type="protein sequence ID" value="KAK7204933.1"/>
    <property type="molecule type" value="Genomic_DNA"/>
</dbReference>
<reference evidence="10 11" key="1">
    <citation type="submission" date="2024-03" db="EMBL/GenBank/DDBJ databases">
        <title>Genome-scale model development and genomic sequencing of the oleaginous clade Lipomyces.</title>
        <authorList>
            <consortium name="Lawrence Berkeley National Laboratory"/>
            <person name="Czajka J.J."/>
            <person name="Han Y."/>
            <person name="Kim J."/>
            <person name="Mondo S.J."/>
            <person name="Hofstad B.A."/>
            <person name="Robles A."/>
            <person name="Haridas S."/>
            <person name="Riley R."/>
            <person name="LaButti K."/>
            <person name="Pangilinan J."/>
            <person name="Andreopoulos W."/>
            <person name="Lipzen A."/>
            <person name="Yan J."/>
            <person name="Wang M."/>
            <person name="Ng V."/>
            <person name="Grigoriev I.V."/>
            <person name="Spatafora J.W."/>
            <person name="Magnuson J.K."/>
            <person name="Baker S.E."/>
            <person name="Pomraning K.R."/>
        </authorList>
    </citation>
    <scope>NUCLEOTIDE SEQUENCE [LARGE SCALE GENOMIC DNA]</scope>
    <source>
        <strain evidence="10 11">Phaff 52-87</strain>
    </source>
</reference>
<evidence type="ECO:0000313" key="10">
    <source>
        <dbReference type="EMBL" id="KAK7204933.1"/>
    </source>
</evidence>
<dbReference type="Gene3D" id="2.130.10.10">
    <property type="entry name" value="YVTN repeat-like/Quinoprotein amine dehydrogenase"/>
    <property type="match status" value="1"/>
</dbReference>
<dbReference type="RefSeq" id="XP_064767966.1">
    <property type="nucleotide sequence ID" value="XM_064912638.1"/>
</dbReference>
<dbReference type="InterPro" id="IPR011047">
    <property type="entry name" value="Quinoprotein_ADH-like_sf"/>
</dbReference>
<dbReference type="SUPFAM" id="SSF50998">
    <property type="entry name" value="Quinoprotein alcohol dehydrogenase-like"/>
    <property type="match status" value="1"/>
</dbReference>
<accession>A0ABR1F785</accession>
<keyword evidence="5" id="KW-0677">Repeat</keyword>
<dbReference type="InterPro" id="IPR053826">
    <property type="entry name" value="WDR75"/>
</dbReference>
<sequence length="965" mass="104160">MTTEQNTQLLQQRTQHRKRSKHSNREGWKVSSLRASALSSIPPVFSDDHRFLAVLTSIEIRLYSFPSHHCIAAVPIADAANVVDLVLDSAAGPTSEGYPQLWLAMRSGEIQHVNWSEGANATTKVDLTVYGVERIHRIVDVLEDGKVFVLFVSSGARDQNISLVRVAVTEDEPSEESQPESLLEVRDVHLLTLSHARTHFIFQSSSRSRQSEELTVGKFADPDYKTSVISASIYRQRVSTTVAVSDSGIVALGGSSGVIDLYYPHVDPEASEEQLARTLTYKTSEAKNYLIRSFKWHLSPVRALSFSLDGNYLLSGGNEKVLLFWQLETSNIQFLPRLPGPITNIVVDKTSTTYAVSLGDNSDDIVVFAATDLDARLQVSSVKAVFPSLSPSSPAAALVSSSTEMTTSASLRLANQSKVVELTKAAINAIAKAGASAIPNYALYPSTIDTAASSSSTTTPSAPHNYWYFPTATNAQVQIYDAVKGEQVGTHVVARTLQTGKVLFEDAIADAQVSQLELSAGKDWMATVDETVTQPIDGLLSRSDLSVVLKFWSKRQSSSGNNEKVAWSLVTRVRSPMGENVPVAALAAAPATYHKGRAFVTACFGGGVKLWRPRFPKVKTRQVEWSTRQIMEPTYAAGVARSSLAYRAQEEKDYRDEVVLSWSADGSVLLMGIGSLIHVISVPATSRTSTRSGEEFKIVRTLSGIVEGPIRGLGMLGTSIVAFSPTRVTTFDILQDKIAWSTQVGYTPKHSKSLIAFGSSSTVSGSSVASTAAAPTFFAVAVNHVVTSRANHRARSIAANLYIFSTASSMPVHVLVHPKPIAAVHSLPGGVRQRFTFLDTDKMAFTVSAPDSVKIGGRHRPSAIIASAIDVQAGAESADEVEDETDGEAQERIGVTAILHPSNGKFTVPDSTANGNGETDPAAFRENVVLAPTIVDEVFTKPEYAMGDLDSVFNKLLTVIGREEK</sequence>
<feature type="region of interest" description="Disordered" evidence="9">
    <location>
        <begin position="1"/>
        <end position="28"/>
    </location>
</feature>
<comment type="subcellular location">
    <subcellularLocation>
        <location evidence="1">Nucleus</location>
        <location evidence="1">Nucleolus</location>
    </subcellularLocation>
</comment>
<name>A0ABR1F785_9ASCO</name>
<keyword evidence="11" id="KW-1185">Reference proteome</keyword>
<evidence type="ECO:0000256" key="1">
    <source>
        <dbReference type="ARBA" id="ARBA00004604"/>
    </source>
</evidence>
<dbReference type="Proteomes" id="UP001498771">
    <property type="component" value="Unassembled WGS sequence"/>
</dbReference>
<keyword evidence="3" id="KW-0698">rRNA processing</keyword>
<keyword evidence="4 8" id="KW-0853">WD repeat</keyword>
<feature type="compositionally biased region" description="Polar residues" evidence="9">
    <location>
        <begin position="1"/>
        <end position="13"/>
    </location>
</feature>
<dbReference type="PANTHER" id="PTHR44215:SF1">
    <property type="entry name" value="WD REPEAT-CONTAINING PROTEIN 75"/>
    <property type="match status" value="1"/>
</dbReference>
<proteinExistence type="predicted"/>
<feature type="repeat" description="WD" evidence="8">
    <location>
        <begin position="294"/>
        <end position="335"/>
    </location>
</feature>
<evidence type="ECO:0000256" key="4">
    <source>
        <dbReference type="ARBA" id="ARBA00022574"/>
    </source>
</evidence>
<dbReference type="InterPro" id="IPR015943">
    <property type="entry name" value="WD40/YVTN_repeat-like_dom_sf"/>
</dbReference>
<dbReference type="Pfam" id="PF23869">
    <property type="entry name" value="Beta-prop_WDR75_1st"/>
    <property type="match status" value="1"/>
</dbReference>
<dbReference type="PROSITE" id="PS50082">
    <property type="entry name" value="WD_REPEATS_2"/>
    <property type="match status" value="1"/>
</dbReference>
<evidence type="ECO:0000256" key="7">
    <source>
        <dbReference type="ARBA" id="ARBA00023242"/>
    </source>
</evidence>
<evidence type="ECO:0000256" key="2">
    <source>
        <dbReference type="ARBA" id="ARBA00022517"/>
    </source>
</evidence>
<evidence type="ECO:0008006" key="12">
    <source>
        <dbReference type="Google" id="ProtNLM"/>
    </source>
</evidence>
<keyword evidence="6" id="KW-0804">Transcription</keyword>
<evidence type="ECO:0000256" key="3">
    <source>
        <dbReference type="ARBA" id="ARBA00022552"/>
    </source>
</evidence>
<gene>
    <name evidence="10" type="ORF">BZA70DRAFT_278704</name>
</gene>